<dbReference type="InterPro" id="IPR004509">
    <property type="entry name" value="Competence_ComEA_HhH"/>
</dbReference>
<dbReference type="Proteomes" id="UP000198378">
    <property type="component" value="Unassembled WGS sequence"/>
</dbReference>
<protein>
    <submittedName>
        <fullName evidence="1">Competence protein ComEA</fullName>
    </submittedName>
</protein>
<dbReference type="KEGG" id="gtm:GT3921_06890"/>
<comment type="caution">
    <text evidence="1">The sequence shown here is derived from an EMBL/GenBank/DDBJ whole genome shotgun (WGS) entry which is preliminary data.</text>
</comment>
<gene>
    <name evidence="1" type="ORF">B9L19_05660</name>
</gene>
<dbReference type="GO" id="GO:0006281">
    <property type="term" value="P:DNA repair"/>
    <property type="evidence" value="ECO:0007669"/>
    <property type="project" value="InterPro"/>
</dbReference>
<dbReference type="NCBIfam" id="TIGR00426">
    <property type="entry name" value="competence protein ComEA helix-hairpin-helix repeat region"/>
    <property type="match status" value="1"/>
</dbReference>
<dbReference type="AlphaFoldDB" id="A0A226QC44"/>
<organism evidence="1 2">
    <name type="scientific">Geobacillus thermocatenulatus</name>
    <dbReference type="NCBI Taxonomy" id="33938"/>
    <lineage>
        <taxon>Bacteria</taxon>
        <taxon>Bacillati</taxon>
        <taxon>Bacillota</taxon>
        <taxon>Bacilli</taxon>
        <taxon>Bacillales</taxon>
        <taxon>Anoxybacillaceae</taxon>
        <taxon>Geobacillus</taxon>
        <taxon>Geobacillus thermoleovorans group</taxon>
    </lineage>
</organism>
<dbReference type="SMART" id="SM00278">
    <property type="entry name" value="HhH1"/>
    <property type="match status" value="2"/>
</dbReference>
<name>A0A226QC44_9BACL</name>
<reference evidence="1 2" key="1">
    <citation type="submission" date="2017-05" db="EMBL/GenBank/DDBJ databases">
        <title>The genome sequence of Geobacillus thermocatenulatus DSM 730.</title>
        <authorList>
            <person name="Ramaloko W.T."/>
            <person name="Koen N."/>
            <person name="Polliack S."/>
            <person name="Aliyu H."/>
            <person name="Lebre P."/>
            <person name="Mohr T."/>
            <person name="Oswald F."/>
            <person name="Zwick M."/>
            <person name="Neumann A."/>
            <person name="Syldatk C."/>
            <person name="Cowan D."/>
            <person name="De Maayer P."/>
        </authorList>
    </citation>
    <scope>NUCLEOTIDE SEQUENCE [LARGE SCALE GENOMIC DNA]</scope>
    <source>
        <strain evidence="1 2">BGSC 93A1</strain>
    </source>
</reference>
<dbReference type="Gene3D" id="1.10.150.320">
    <property type="entry name" value="Photosystem II 12 kDa extrinsic protein"/>
    <property type="match status" value="1"/>
</dbReference>
<evidence type="ECO:0000313" key="2">
    <source>
        <dbReference type="Proteomes" id="UP000198378"/>
    </source>
</evidence>
<dbReference type="RefSeq" id="WP_047752766.1">
    <property type="nucleotide sequence ID" value="NZ_CP018058.1"/>
</dbReference>
<evidence type="ECO:0000313" key="1">
    <source>
        <dbReference type="EMBL" id="OXB89544.1"/>
    </source>
</evidence>
<sequence>MWEHVQELGKRYGKVGMFLLFAAVVGLWVFRHPTDEKEQVVLPAAAETDAARTEEKKDEASKTAVVDVKGAVAKPGVYEVAAYARIRDVIVLAGGLTDEADETKVNLAAKVHDEMMIYVPAKGEAAPASETTGAAPKDEAGSGPQVAINTAAEEELMQLPGIGPAKAKAIIAYREEHGPFRRVEDLLNVTGIGEKTLEKLKPYLLVP</sequence>
<dbReference type="GO" id="GO:0015628">
    <property type="term" value="P:protein secretion by the type II secretion system"/>
    <property type="evidence" value="ECO:0007669"/>
    <property type="project" value="TreeGrafter"/>
</dbReference>
<dbReference type="SUPFAM" id="SSF47781">
    <property type="entry name" value="RuvA domain 2-like"/>
    <property type="match status" value="1"/>
</dbReference>
<dbReference type="GO" id="GO:0003677">
    <property type="term" value="F:DNA binding"/>
    <property type="evidence" value="ECO:0007669"/>
    <property type="project" value="InterPro"/>
</dbReference>
<dbReference type="InterPro" id="IPR019554">
    <property type="entry name" value="Soluble_ligand-bd"/>
</dbReference>
<dbReference type="InterPro" id="IPR010994">
    <property type="entry name" value="RuvA_2-like"/>
</dbReference>
<dbReference type="InterPro" id="IPR051675">
    <property type="entry name" value="Endo/Exo/Phosphatase_dom_1"/>
</dbReference>
<proteinExistence type="predicted"/>
<dbReference type="PANTHER" id="PTHR21180:SF32">
    <property type="entry name" value="ENDONUCLEASE_EXONUCLEASE_PHOSPHATASE FAMILY DOMAIN-CONTAINING PROTEIN 1"/>
    <property type="match status" value="1"/>
</dbReference>
<dbReference type="PANTHER" id="PTHR21180">
    <property type="entry name" value="ENDONUCLEASE/EXONUCLEASE/PHOSPHATASE FAMILY DOMAIN-CONTAINING PROTEIN 1"/>
    <property type="match status" value="1"/>
</dbReference>
<dbReference type="Pfam" id="PF10531">
    <property type="entry name" value="SLBB"/>
    <property type="match status" value="1"/>
</dbReference>
<keyword evidence="2" id="KW-1185">Reference proteome</keyword>
<dbReference type="GO" id="GO:0015627">
    <property type="term" value="C:type II protein secretion system complex"/>
    <property type="evidence" value="ECO:0007669"/>
    <property type="project" value="TreeGrafter"/>
</dbReference>
<dbReference type="EMBL" id="NEWK01000001">
    <property type="protein sequence ID" value="OXB89544.1"/>
    <property type="molecule type" value="Genomic_DNA"/>
</dbReference>
<dbReference type="Pfam" id="PF12836">
    <property type="entry name" value="HHH_3"/>
    <property type="match status" value="1"/>
</dbReference>
<dbReference type="InterPro" id="IPR003583">
    <property type="entry name" value="Hlx-hairpin-Hlx_DNA-bd_motif"/>
</dbReference>
<accession>A0A226QC44</accession>
<dbReference type="Gene3D" id="3.10.560.10">
    <property type="entry name" value="Outer membrane lipoprotein wza domain like"/>
    <property type="match status" value="1"/>
</dbReference>